<dbReference type="HOGENOM" id="CLU_098258_2_1_10"/>
<feature type="transmembrane region" description="Helical" evidence="1">
    <location>
        <begin position="69"/>
        <end position="90"/>
    </location>
</feature>
<organism evidence="2 3">
    <name type="scientific">Psychroflexus torquis (strain ATCC 700755 / CIP 106069 / ACAM 623)</name>
    <dbReference type="NCBI Taxonomy" id="313595"/>
    <lineage>
        <taxon>Bacteria</taxon>
        <taxon>Pseudomonadati</taxon>
        <taxon>Bacteroidota</taxon>
        <taxon>Flavobacteriia</taxon>
        <taxon>Flavobacteriales</taxon>
        <taxon>Flavobacteriaceae</taxon>
        <taxon>Psychroflexus</taxon>
    </lineage>
</organism>
<protein>
    <recommendedName>
        <fullName evidence="4">DUF2752 domain-containing protein</fullName>
    </recommendedName>
</protein>
<keyword evidence="3" id="KW-1185">Reference proteome</keyword>
<name>K4IC97_PSYTT</name>
<evidence type="ECO:0000313" key="2">
    <source>
        <dbReference type="EMBL" id="AFU67493.1"/>
    </source>
</evidence>
<evidence type="ECO:0000256" key="1">
    <source>
        <dbReference type="SAM" id="Phobius"/>
    </source>
</evidence>
<accession>K4IC97</accession>
<dbReference type="OrthoDB" id="9815897at2"/>
<proteinExistence type="predicted"/>
<dbReference type="AlphaFoldDB" id="K4IC97"/>
<keyword evidence="1" id="KW-0812">Transmembrane</keyword>
<feature type="transmembrane region" description="Helical" evidence="1">
    <location>
        <begin position="102"/>
        <end position="123"/>
    </location>
</feature>
<dbReference type="InterPro" id="IPR021215">
    <property type="entry name" value="DUF2752"/>
</dbReference>
<evidence type="ECO:0008006" key="4">
    <source>
        <dbReference type="Google" id="ProtNLM"/>
    </source>
</evidence>
<evidence type="ECO:0000313" key="3">
    <source>
        <dbReference type="Proteomes" id="UP000008514"/>
    </source>
</evidence>
<dbReference type="STRING" id="313595.P700755_000470"/>
<sequence>MTKGFSQILKMSIPIAILALGILYFNLNPKSFAYFPKCPFYSFTGLYCPGCGSQRAFHEMLHGNLWVGLQHNFLIILALLVIFYKFYVFYQNSFQKENTVKNILYHNAAPWVILVVVVSFWILRNIPMDPFIILAP</sequence>
<dbReference type="EMBL" id="CP003879">
    <property type="protein sequence ID" value="AFU67493.1"/>
    <property type="molecule type" value="Genomic_DNA"/>
</dbReference>
<gene>
    <name evidence="2" type="ordered locus">P700755_000470</name>
</gene>
<keyword evidence="1" id="KW-1133">Transmembrane helix</keyword>
<dbReference type="Proteomes" id="UP000008514">
    <property type="component" value="Chromosome"/>
</dbReference>
<dbReference type="Pfam" id="PF10825">
    <property type="entry name" value="DUF2752"/>
    <property type="match status" value="1"/>
</dbReference>
<keyword evidence="1" id="KW-0472">Membrane</keyword>
<reference evidence="2" key="2">
    <citation type="submission" date="2012-09" db="EMBL/GenBank/DDBJ databases">
        <title>The complete sequence of Psychroflexus torquis an extreme psychrophile from sea-ice that is stimulated by light.</title>
        <authorList>
            <person name="Feng S."/>
            <person name="Powell S.M."/>
            <person name="Bowman J.P."/>
        </authorList>
    </citation>
    <scope>NUCLEOTIDE SEQUENCE [LARGE SCALE GENOMIC DNA]</scope>
    <source>
        <strain evidence="2">ATCC 700755</strain>
    </source>
</reference>
<feature type="transmembrane region" description="Helical" evidence="1">
    <location>
        <begin position="7"/>
        <end position="27"/>
    </location>
</feature>
<dbReference type="eggNOG" id="ENOG5032Y7G">
    <property type="taxonomic scope" value="Bacteria"/>
</dbReference>
<reference evidence="2" key="1">
    <citation type="submission" date="2006-03" db="EMBL/GenBank/DDBJ databases">
        <authorList>
            <person name="Bowman J."/>
            <person name="Ferriera S."/>
            <person name="Johnson J."/>
            <person name="Kravitz S."/>
            <person name="Halpern A."/>
            <person name="Remington K."/>
            <person name="Beeson K."/>
            <person name="Tran B."/>
            <person name="Rogers Y.-H."/>
            <person name="Friedman R."/>
            <person name="Venter J.C."/>
        </authorList>
    </citation>
    <scope>NUCLEOTIDE SEQUENCE [LARGE SCALE GENOMIC DNA]</scope>
    <source>
        <strain evidence="2">ATCC 700755</strain>
    </source>
</reference>
<dbReference type="KEGG" id="ptq:P700755_000470"/>